<keyword evidence="1" id="KW-0175">Coiled coil</keyword>
<protein>
    <recommendedName>
        <fullName evidence="4">NACHT-NTPase and P-loop NTPases N-terminal domain-containing protein</fullName>
    </recommendedName>
</protein>
<keyword evidence="3" id="KW-1185">Reference proteome</keyword>
<evidence type="ECO:0008006" key="4">
    <source>
        <dbReference type="Google" id="ProtNLM"/>
    </source>
</evidence>
<reference evidence="2" key="1">
    <citation type="journal article" date="2020" name="Phytopathology">
        <title>Genome Sequence Resources of Colletotrichum truncatum, C. plurivorum, C. musicola, and C. sojae: Four Species Pathogenic to Soybean (Glycine max).</title>
        <authorList>
            <person name="Rogerio F."/>
            <person name="Boufleur T.R."/>
            <person name="Ciampi-Guillardi M."/>
            <person name="Sukno S.A."/>
            <person name="Thon M.R."/>
            <person name="Massola Junior N.S."/>
            <person name="Baroncelli R."/>
        </authorList>
    </citation>
    <scope>NUCLEOTIDE SEQUENCE</scope>
    <source>
        <strain evidence="2">LFN0074</strain>
    </source>
</reference>
<gene>
    <name evidence="2" type="ORF">CMUS01_12202</name>
</gene>
<dbReference type="Proteomes" id="UP000639643">
    <property type="component" value="Unassembled WGS sequence"/>
</dbReference>
<dbReference type="EMBL" id="WIGM01000667">
    <property type="protein sequence ID" value="KAF6816782.1"/>
    <property type="molecule type" value="Genomic_DNA"/>
</dbReference>
<organism evidence="2 3">
    <name type="scientific">Colletotrichum musicola</name>
    <dbReference type="NCBI Taxonomy" id="2175873"/>
    <lineage>
        <taxon>Eukaryota</taxon>
        <taxon>Fungi</taxon>
        <taxon>Dikarya</taxon>
        <taxon>Ascomycota</taxon>
        <taxon>Pezizomycotina</taxon>
        <taxon>Sordariomycetes</taxon>
        <taxon>Hypocreomycetidae</taxon>
        <taxon>Glomerellales</taxon>
        <taxon>Glomerellaceae</taxon>
        <taxon>Colletotrichum</taxon>
        <taxon>Colletotrichum orchidearum species complex</taxon>
    </lineage>
</organism>
<evidence type="ECO:0000313" key="2">
    <source>
        <dbReference type="EMBL" id="KAF6816782.1"/>
    </source>
</evidence>
<proteinExistence type="predicted"/>
<evidence type="ECO:0000256" key="1">
    <source>
        <dbReference type="SAM" id="Coils"/>
    </source>
</evidence>
<sequence length="119" mass="13598">MAEVFETVASAAALAELCVKSIFKVKKLWDEVKGPFLQRIEAMINRQRHVTSEPTSQSIQAYGNVARRLESLAASLKQQMNCARKEKRTLKKLKSMLEKDLIQSYRVRPHHCLANVPFL</sequence>
<comment type="caution">
    <text evidence="2">The sequence shown here is derived from an EMBL/GenBank/DDBJ whole genome shotgun (WGS) entry which is preliminary data.</text>
</comment>
<dbReference type="AlphaFoldDB" id="A0A8H6N1E4"/>
<accession>A0A8H6N1E4</accession>
<evidence type="ECO:0000313" key="3">
    <source>
        <dbReference type="Proteomes" id="UP000639643"/>
    </source>
</evidence>
<name>A0A8H6N1E4_9PEZI</name>
<feature type="coiled-coil region" evidence="1">
    <location>
        <begin position="66"/>
        <end position="100"/>
    </location>
</feature>